<evidence type="ECO:0000259" key="1">
    <source>
        <dbReference type="Pfam" id="PF01370"/>
    </source>
</evidence>
<dbReference type="PANTHER" id="PTHR48079">
    <property type="entry name" value="PROTEIN YEEZ"/>
    <property type="match status" value="1"/>
</dbReference>
<proteinExistence type="predicted"/>
<sequence>MILVTGGTGFLGSVLIKQLTDAGHSVIAIKREQSLIPEALRSSSLVQWLDADLNDYFALEEVFAGITQVFHCAAKISSQPSDAKAVFKVNREGTANIVNLCLENNARLVHVSSIAALGPNKNGQPLNEEAKWETTRRTSVYSRAKHDGEMEVWRGVVEGLDAVIVNPSIIMGVGLGTGKVAANAIFDTVLKGLSVYPQGSVGIVDVEDVASMMMQLMDADVHGERFILNSENVSSKKLLVSISELMGKSAPRIEAGRTLLSIAWRLAKVKTWFSGRPSALTKDAARAASEMLQYDNSKILQLTGHQFRPVAETLKNVYQAYYAQT</sequence>
<dbReference type="RefSeq" id="WP_380867905.1">
    <property type="nucleotide sequence ID" value="NZ_JBHUMA010000004.1"/>
</dbReference>
<organism evidence="2 3">
    <name type="scientific">Sphingobacterium corticis</name>
    <dbReference type="NCBI Taxonomy" id="1812823"/>
    <lineage>
        <taxon>Bacteria</taxon>
        <taxon>Pseudomonadati</taxon>
        <taxon>Bacteroidota</taxon>
        <taxon>Sphingobacteriia</taxon>
        <taxon>Sphingobacteriales</taxon>
        <taxon>Sphingobacteriaceae</taxon>
        <taxon>Sphingobacterium</taxon>
    </lineage>
</organism>
<dbReference type="EMBL" id="JBHUMA010000004">
    <property type="protein sequence ID" value="MFD2598198.1"/>
    <property type="molecule type" value="Genomic_DNA"/>
</dbReference>
<evidence type="ECO:0000313" key="2">
    <source>
        <dbReference type="EMBL" id="MFD2598198.1"/>
    </source>
</evidence>
<protein>
    <submittedName>
        <fullName evidence="2">NAD-dependent epimerase/dehydratase family protein</fullName>
    </submittedName>
</protein>
<dbReference type="InterPro" id="IPR051783">
    <property type="entry name" value="NAD(P)-dependent_oxidoreduct"/>
</dbReference>
<dbReference type="Pfam" id="PF01370">
    <property type="entry name" value="Epimerase"/>
    <property type="match status" value="1"/>
</dbReference>
<reference evidence="3" key="1">
    <citation type="journal article" date="2019" name="Int. J. Syst. Evol. Microbiol.">
        <title>The Global Catalogue of Microorganisms (GCM) 10K type strain sequencing project: providing services to taxonomists for standard genome sequencing and annotation.</title>
        <authorList>
            <consortium name="The Broad Institute Genomics Platform"/>
            <consortium name="The Broad Institute Genome Sequencing Center for Infectious Disease"/>
            <person name="Wu L."/>
            <person name="Ma J."/>
        </authorList>
    </citation>
    <scope>NUCLEOTIDE SEQUENCE [LARGE SCALE GENOMIC DNA]</scope>
    <source>
        <strain evidence="3">KCTC 42248</strain>
    </source>
</reference>
<dbReference type="SUPFAM" id="SSF51735">
    <property type="entry name" value="NAD(P)-binding Rossmann-fold domains"/>
    <property type="match status" value="1"/>
</dbReference>
<name>A0ABW5NI11_9SPHI</name>
<gene>
    <name evidence="2" type="ORF">ACFSQ3_04470</name>
</gene>
<accession>A0ABW5NI11</accession>
<dbReference type="Proteomes" id="UP001597393">
    <property type="component" value="Unassembled WGS sequence"/>
</dbReference>
<evidence type="ECO:0000313" key="3">
    <source>
        <dbReference type="Proteomes" id="UP001597393"/>
    </source>
</evidence>
<keyword evidence="3" id="KW-1185">Reference proteome</keyword>
<feature type="domain" description="NAD-dependent epimerase/dehydratase" evidence="1">
    <location>
        <begin position="2"/>
        <end position="226"/>
    </location>
</feature>
<dbReference type="InterPro" id="IPR036291">
    <property type="entry name" value="NAD(P)-bd_dom_sf"/>
</dbReference>
<dbReference type="PANTHER" id="PTHR48079:SF6">
    <property type="entry name" value="NAD(P)-BINDING DOMAIN-CONTAINING PROTEIN-RELATED"/>
    <property type="match status" value="1"/>
</dbReference>
<dbReference type="Gene3D" id="3.40.50.720">
    <property type="entry name" value="NAD(P)-binding Rossmann-like Domain"/>
    <property type="match status" value="1"/>
</dbReference>
<dbReference type="InterPro" id="IPR001509">
    <property type="entry name" value="Epimerase_deHydtase"/>
</dbReference>
<comment type="caution">
    <text evidence="2">The sequence shown here is derived from an EMBL/GenBank/DDBJ whole genome shotgun (WGS) entry which is preliminary data.</text>
</comment>